<reference evidence="1" key="1">
    <citation type="submission" date="2024-08" db="EMBL/GenBank/DDBJ databases">
        <title>Lentilactobacillus sp. nov., isolated from tree bark.</title>
        <authorList>
            <person name="Phuengjayaem S."/>
            <person name="Tanasupawat S."/>
        </authorList>
    </citation>
    <scope>NUCLEOTIDE SEQUENCE</scope>
    <source>
        <strain evidence="1">SPB1-3</strain>
    </source>
</reference>
<gene>
    <name evidence="1" type="ORF">O0236_007985</name>
</gene>
<accession>A0ACD5DD88</accession>
<keyword evidence="2" id="KW-1185">Reference proteome</keyword>
<dbReference type="Proteomes" id="UP001149860">
    <property type="component" value="Chromosome"/>
</dbReference>
<name>A0ACD5DD88_9LACO</name>
<proteinExistence type="predicted"/>
<evidence type="ECO:0000313" key="2">
    <source>
        <dbReference type="Proteomes" id="UP001149860"/>
    </source>
</evidence>
<protein>
    <submittedName>
        <fullName evidence="1">YggT family protein</fullName>
    </submittedName>
</protein>
<dbReference type="EMBL" id="CP168151">
    <property type="protein sequence ID" value="XFD39353.1"/>
    <property type="molecule type" value="Genomic_DNA"/>
</dbReference>
<organism evidence="1 2">
    <name type="scientific">Lentilactobacillus terminaliae</name>
    <dbReference type="NCBI Taxonomy" id="3003483"/>
    <lineage>
        <taxon>Bacteria</taxon>
        <taxon>Bacillati</taxon>
        <taxon>Bacillota</taxon>
        <taxon>Bacilli</taxon>
        <taxon>Lactobacillales</taxon>
        <taxon>Lactobacillaceae</taxon>
        <taxon>Lentilactobacillus</taxon>
    </lineage>
</organism>
<sequence length="91" mass="10231">MVTFIAYAVTILSKLINLYMILIMVYALLSWLPGAYDSTLGRWLGRIIEPYQSLFNFASFGMISFAPVVAILVLYFIQMGVVYLGQLLIGI</sequence>
<evidence type="ECO:0000313" key="1">
    <source>
        <dbReference type="EMBL" id="XFD39353.1"/>
    </source>
</evidence>